<dbReference type="PANTHER" id="PTHR46585:SF1">
    <property type="entry name" value="CHROMO DOMAIN-CONTAINING PROTEIN"/>
    <property type="match status" value="1"/>
</dbReference>
<protein>
    <submittedName>
        <fullName evidence="1">Uncharacterized transposon-derived protein</fullName>
    </submittedName>
</protein>
<dbReference type="GO" id="GO:0003676">
    <property type="term" value="F:nucleic acid binding"/>
    <property type="evidence" value="ECO:0007669"/>
    <property type="project" value="InterPro"/>
</dbReference>
<evidence type="ECO:0000313" key="2">
    <source>
        <dbReference type="Proteomes" id="UP001219518"/>
    </source>
</evidence>
<dbReference type="Gene3D" id="3.30.420.10">
    <property type="entry name" value="Ribonuclease H-like superfamily/Ribonuclease H"/>
    <property type="match status" value="1"/>
</dbReference>
<gene>
    <name evidence="1" type="ORF">KUF71_010704</name>
</gene>
<proteinExistence type="predicted"/>
<sequence length="382" mass="43802">MEFFSTSNPDTKASVCERFQRTLKEKLYRVFTHRENYRYTDGLLDDIVHAYNNTYHRSIKMTPHEASQPENTLKVYHTLYPPERKKKCPKLRAGDFVRISRQKGTFEKGYTWNWSEEIFKVVSVIPHSLPCYKIKDLDGDEVSGTFYEPELQKLSKRLELRGKWQVALVQVHYPNTIAQVTEGENEIVLKQPDGSITRCVVPPAYYSSVRDLTYALHEAITELEAMADGSGRESALEFLPDGRFMFYPFTKYKNATYTFSPRLAMQLGLSHPGPYDAGKELCGKHHADLSLGIPPLLFIYFDKISDQIVGHCEAPLLATVPTNIDGRYGGTSVYTVDHPKYFDLVTKNFDTVEVNIRDHAGKFVSFLHGTSMLLCHFRRVDT</sequence>
<keyword evidence="2" id="KW-1185">Reference proteome</keyword>
<name>A0AAE1LKM0_9NEOP</name>
<dbReference type="EMBL" id="JAHWGI010001037">
    <property type="protein sequence ID" value="KAK3921532.1"/>
    <property type="molecule type" value="Genomic_DNA"/>
</dbReference>
<evidence type="ECO:0000313" key="1">
    <source>
        <dbReference type="EMBL" id="KAK3921532.1"/>
    </source>
</evidence>
<reference evidence="1" key="2">
    <citation type="journal article" date="2023" name="BMC Genomics">
        <title>Pest status, molecular evolution, and epigenetic factors derived from the genome assembly of Frankliniella fusca, a thysanopteran phytovirus vector.</title>
        <authorList>
            <person name="Catto M.A."/>
            <person name="Labadie P.E."/>
            <person name="Jacobson A.L."/>
            <person name="Kennedy G.G."/>
            <person name="Srinivasan R."/>
            <person name="Hunt B.G."/>
        </authorList>
    </citation>
    <scope>NUCLEOTIDE SEQUENCE</scope>
    <source>
        <strain evidence="1">PL_HMW_Pooled</strain>
    </source>
</reference>
<organism evidence="1 2">
    <name type="scientific">Frankliniella fusca</name>
    <dbReference type="NCBI Taxonomy" id="407009"/>
    <lineage>
        <taxon>Eukaryota</taxon>
        <taxon>Metazoa</taxon>
        <taxon>Ecdysozoa</taxon>
        <taxon>Arthropoda</taxon>
        <taxon>Hexapoda</taxon>
        <taxon>Insecta</taxon>
        <taxon>Pterygota</taxon>
        <taxon>Neoptera</taxon>
        <taxon>Paraneoptera</taxon>
        <taxon>Thysanoptera</taxon>
        <taxon>Terebrantia</taxon>
        <taxon>Thripoidea</taxon>
        <taxon>Thripidae</taxon>
        <taxon>Frankliniella</taxon>
    </lineage>
</organism>
<dbReference type="AlphaFoldDB" id="A0AAE1LKM0"/>
<dbReference type="Proteomes" id="UP001219518">
    <property type="component" value="Unassembled WGS sequence"/>
</dbReference>
<accession>A0AAE1LKM0</accession>
<dbReference type="SUPFAM" id="SSF53098">
    <property type="entry name" value="Ribonuclease H-like"/>
    <property type="match status" value="1"/>
</dbReference>
<dbReference type="PANTHER" id="PTHR46585">
    <property type="entry name" value="INTEGRASE CORE DOMAIN CONTAINING PROTEIN"/>
    <property type="match status" value="1"/>
</dbReference>
<reference evidence="1" key="1">
    <citation type="submission" date="2021-07" db="EMBL/GenBank/DDBJ databases">
        <authorList>
            <person name="Catto M.A."/>
            <person name="Jacobson A."/>
            <person name="Kennedy G."/>
            <person name="Labadie P."/>
            <person name="Hunt B.G."/>
            <person name="Srinivasan R."/>
        </authorList>
    </citation>
    <scope>NUCLEOTIDE SEQUENCE</scope>
    <source>
        <strain evidence="1">PL_HMW_Pooled</strain>
        <tissue evidence="1">Head</tissue>
    </source>
</reference>
<dbReference type="InterPro" id="IPR036397">
    <property type="entry name" value="RNaseH_sf"/>
</dbReference>
<dbReference type="InterPro" id="IPR012337">
    <property type="entry name" value="RNaseH-like_sf"/>
</dbReference>
<comment type="caution">
    <text evidence="1">The sequence shown here is derived from an EMBL/GenBank/DDBJ whole genome shotgun (WGS) entry which is preliminary data.</text>
</comment>